<keyword evidence="2" id="KW-1185">Reference proteome</keyword>
<gene>
    <name evidence="1" type="ORF">H4W81_008727</name>
</gene>
<protein>
    <submittedName>
        <fullName evidence="1">Uncharacterized protein</fullName>
    </submittedName>
</protein>
<name>A0ABR9KWE0_9ACTN</name>
<evidence type="ECO:0000313" key="2">
    <source>
        <dbReference type="Proteomes" id="UP000661607"/>
    </source>
</evidence>
<organism evidence="1 2">
    <name type="scientific">Nonomuraea africana</name>
    <dbReference type="NCBI Taxonomy" id="46171"/>
    <lineage>
        <taxon>Bacteria</taxon>
        <taxon>Bacillati</taxon>
        <taxon>Actinomycetota</taxon>
        <taxon>Actinomycetes</taxon>
        <taxon>Streptosporangiales</taxon>
        <taxon>Streptosporangiaceae</taxon>
        <taxon>Nonomuraea</taxon>
    </lineage>
</organism>
<dbReference type="RefSeq" id="WP_192780065.1">
    <property type="nucleotide sequence ID" value="NZ_BAAASY010000010.1"/>
</dbReference>
<dbReference type="Proteomes" id="UP000661607">
    <property type="component" value="Unassembled WGS sequence"/>
</dbReference>
<sequence length="301" mass="33086">MIEPPEAPDEINHVPLVPISEPFAKACSEILVTFRDLADQAWPDELPVGVFRQEADALIALPDGDRKEARLFLHHMVLTCGELMWLHSHEHIRALEHVILMQPAPVWSPLALARVPVESGALTRYLWEPSIPLAARVVSLRMTEVRNESKAAGFWLEGAGAARASEAGVGALLQDAGAVRMRRGGEDGYSVDVEHAPLRYKIEERTKDFLPSWAKGTYHLLSGAVHARPWLIARARTEDGWEGEAATVLTAVMAVLGSLTSDVKTWGGFFGVDVSPTLEQMEQTRLNFIAQSVADGYISVQ</sequence>
<accession>A0ABR9KWE0</accession>
<dbReference type="EMBL" id="JADBEF010000001">
    <property type="protein sequence ID" value="MBE1565948.1"/>
    <property type="molecule type" value="Genomic_DNA"/>
</dbReference>
<comment type="caution">
    <text evidence="1">The sequence shown here is derived from an EMBL/GenBank/DDBJ whole genome shotgun (WGS) entry which is preliminary data.</text>
</comment>
<evidence type="ECO:0000313" key="1">
    <source>
        <dbReference type="EMBL" id="MBE1565948.1"/>
    </source>
</evidence>
<proteinExistence type="predicted"/>
<reference evidence="1 2" key="1">
    <citation type="submission" date="2020-10" db="EMBL/GenBank/DDBJ databases">
        <title>Sequencing the genomes of 1000 actinobacteria strains.</title>
        <authorList>
            <person name="Klenk H.-P."/>
        </authorList>
    </citation>
    <scope>NUCLEOTIDE SEQUENCE [LARGE SCALE GENOMIC DNA]</scope>
    <source>
        <strain evidence="1 2">DSM 43748</strain>
    </source>
</reference>